<accession>A0A2U8FJ57</accession>
<organism evidence="2 3">
    <name type="scientific">Actinobacillus porcitonsillarum</name>
    <dbReference type="NCBI Taxonomy" id="189834"/>
    <lineage>
        <taxon>Bacteria</taxon>
        <taxon>Pseudomonadati</taxon>
        <taxon>Pseudomonadota</taxon>
        <taxon>Gammaproteobacteria</taxon>
        <taxon>Pasteurellales</taxon>
        <taxon>Pasteurellaceae</taxon>
        <taxon>Actinobacillus</taxon>
    </lineage>
</organism>
<keyword evidence="3" id="KW-1185">Reference proteome</keyword>
<dbReference type="SUPFAM" id="SSF56784">
    <property type="entry name" value="HAD-like"/>
    <property type="match status" value="1"/>
</dbReference>
<dbReference type="Gene3D" id="3.40.50.1000">
    <property type="entry name" value="HAD superfamily/HAD-like"/>
    <property type="match status" value="1"/>
</dbReference>
<keyword evidence="2" id="KW-0378">Hydrolase</keyword>
<dbReference type="SFLD" id="SFLDG01129">
    <property type="entry name" value="C1.5:_HAD__Beta-PGM__Phosphata"/>
    <property type="match status" value="1"/>
</dbReference>
<dbReference type="InterPro" id="IPR023198">
    <property type="entry name" value="PGP-like_dom2"/>
</dbReference>
<dbReference type="InterPro" id="IPR041492">
    <property type="entry name" value="HAD_2"/>
</dbReference>
<dbReference type="NCBIfam" id="TIGR02009">
    <property type="entry name" value="PGMB-YQAB-SF"/>
    <property type="match status" value="1"/>
</dbReference>
<dbReference type="PANTHER" id="PTHR43481">
    <property type="entry name" value="FRUCTOSE-1-PHOSPHATE PHOSPHATASE"/>
    <property type="match status" value="1"/>
</dbReference>
<protein>
    <submittedName>
        <fullName evidence="2">Beta-phosphoglucomutase family hydrolase</fullName>
    </submittedName>
</protein>
<name>A0A2U8FJ57_9PAST</name>
<comment type="similarity">
    <text evidence="1">Belongs to the HAD-like hydrolase superfamily. CbbY/CbbZ/Gph/YieH family.</text>
</comment>
<evidence type="ECO:0000313" key="3">
    <source>
        <dbReference type="Proteomes" id="UP000244920"/>
    </source>
</evidence>
<dbReference type="InterPro" id="IPR023214">
    <property type="entry name" value="HAD_sf"/>
</dbReference>
<dbReference type="InterPro" id="IPR010976">
    <property type="entry name" value="B-phosphoglucomutase_hydrolase"/>
</dbReference>
<dbReference type="GO" id="GO:0050308">
    <property type="term" value="F:sugar-phosphatase activity"/>
    <property type="evidence" value="ECO:0007669"/>
    <property type="project" value="TreeGrafter"/>
</dbReference>
<dbReference type="EMBL" id="CP029206">
    <property type="protein sequence ID" value="AWI50993.1"/>
    <property type="molecule type" value="Genomic_DNA"/>
</dbReference>
<dbReference type="AlphaFoldDB" id="A0A2U8FJ57"/>
<gene>
    <name evidence="2" type="ORF">DDU33_05640</name>
</gene>
<dbReference type="InterPro" id="IPR036412">
    <property type="entry name" value="HAD-like_sf"/>
</dbReference>
<dbReference type="CDD" id="cd07505">
    <property type="entry name" value="HAD_BPGM-like"/>
    <property type="match status" value="1"/>
</dbReference>
<dbReference type="Gene3D" id="1.10.150.240">
    <property type="entry name" value="Putative phosphatase, domain 2"/>
    <property type="match status" value="1"/>
</dbReference>
<proteinExistence type="inferred from homology"/>
<dbReference type="InterPro" id="IPR006439">
    <property type="entry name" value="HAD-SF_hydro_IA"/>
</dbReference>
<dbReference type="InterPro" id="IPR051806">
    <property type="entry name" value="HAD-like_SPP"/>
</dbReference>
<evidence type="ECO:0000313" key="2">
    <source>
        <dbReference type="EMBL" id="AWI50993.1"/>
    </source>
</evidence>
<dbReference type="SFLD" id="SFLDS00003">
    <property type="entry name" value="Haloacid_Dehalogenase"/>
    <property type="match status" value="1"/>
</dbReference>
<dbReference type="Pfam" id="PF13419">
    <property type="entry name" value="HAD_2"/>
    <property type="match status" value="1"/>
</dbReference>
<evidence type="ECO:0000256" key="1">
    <source>
        <dbReference type="ARBA" id="ARBA00006171"/>
    </source>
</evidence>
<dbReference type="SFLD" id="SFLDG01135">
    <property type="entry name" value="C1.5.6:_HAD__Beta-PGM__Phospha"/>
    <property type="match status" value="1"/>
</dbReference>
<dbReference type="NCBIfam" id="TIGR01509">
    <property type="entry name" value="HAD-SF-IA-v3"/>
    <property type="match status" value="1"/>
</dbReference>
<dbReference type="Proteomes" id="UP000244920">
    <property type="component" value="Chromosome"/>
</dbReference>
<sequence>MLKEEILDQYQALIFDMDGTLIDTMSSHALAWEKAGKELGYDVKGDVMYQLGGATSFTIAKAIMEQYQVPAHYLEQFVQIKREIATQMILENATLLPAFDIVKNQFGKKPMALGTGSHRKLVELLFNRFQLTPYFQVVVDSEDVTKHKPDPETFLRCAEKLGVKPEHCLVFEDADLGIQAALAGGMDVFDVRTQKITKAGIMEDFK</sequence>
<dbReference type="PANTHER" id="PTHR43481:SF4">
    <property type="entry name" value="GLYCEROL-1-PHOSPHATE PHOSPHOHYDROLASE 1-RELATED"/>
    <property type="match status" value="1"/>
</dbReference>
<dbReference type="RefSeq" id="WP_108923657.1">
    <property type="nucleotide sequence ID" value="NZ_CP029206.1"/>
</dbReference>
<dbReference type="KEGG" id="apor:DDU33_05640"/>
<reference evidence="3" key="1">
    <citation type="submission" date="2018-05" db="EMBL/GenBank/DDBJ databases">
        <title>Complete genome sequence of Actinobacillus porcitonsillarum reference strain 9953L55 (CCUG 46996).</title>
        <authorList>
            <person name="Dona V."/>
            <person name="Perreten V."/>
        </authorList>
    </citation>
    <scope>NUCLEOTIDE SEQUENCE [LARGE SCALE GENOMIC DNA]</scope>
    <source>
        <strain evidence="3">9953L55</strain>
    </source>
</reference>